<feature type="region of interest" description="Disordered" evidence="1">
    <location>
        <begin position="178"/>
        <end position="201"/>
    </location>
</feature>
<evidence type="ECO:0000256" key="2">
    <source>
        <dbReference type="SAM" id="Phobius"/>
    </source>
</evidence>
<sequence>MLPVPTHGEGIPLHAPDSTVHHARRRASRRLLPLAAALFATGLMGGILIMVDASGNADAPSAHLAASASRALPGAQAVPLQSMAATPAPALVAPHAAGRAMPVTAALAARRHRASTAPQAAAEPAADAPRVFGLSWPSWMSPVEHRAPVVKANAASRIARLLGDRPIGAALAVQQPDAGAPVATPPHATVRDSAPGTSGMSGATRVGLSPNLSYIDTHSQTYTSFKSWVDSAVNGNRGYGFAASEAAIMFQITGNQNYCTLALAMVEEQVVDAEAAIAGGGRPAV</sequence>
<proteinExistence type="predicted"/>
<keyword evidence="2" id="KW-0472">Membrane</keyword>
<reference evidence="4" key="1">
    <citation type="journal article" date="2019" name="Int. J. Syst. Evol. Microbiol.">
        <title>The Global Catalogue of Microorganisms (GCM) 10K type strain sequencing project: providing services to taxonomists for standard genome sequencing and annotation.</title>
        <authorList>
            <consortium name="The Broad Institute Genomics Platform"/>
            <consortium name="The Broad Institute Genome Sequencing Center for Infectious Disease"/>
            <person name="Wu L."/>
            <person name="Ma J."/>
        </authorList>
    </citation>
    <scope>NUCLEOTIDE SEQUENCE [LARGE SCALE GENOMIC DNA]</scope>
    <source>
        <strain evidence="4">KCTC 42211</strain>
    </source>
</reference>
<keyword evidence="2" id="KW-0812">Transmembrane</keyword>
<dbReference type="Proteomes" id="UP001595724">
    <property type="component" value="Unassembled WGS sequence"/>
</dbReference>
<keyword evidence="4" id="KW-1185">Reference proteome</keyword>
<organism evidence="3 4">
    <name type="scientific">Luteimonas notoginsengisoli</name>
    <dbReference type="NCBI Taxonomy" id="1578200"/>
    <lineage>
        <taxon>Bacteria</taxon>
        <taxon>Pseudomonadati</taxon>
        <taxon>Pseudomonadota</taxon>
        <taxon>Gammaproteobacteria</taxon>
        <taxon>Lysobacterales</taxon>
        <taxon>Lysobacteraceae</taxon>
        <taxon>Luteimonas</taxon>
    </lineage>
</organism>
<evidence type="ECO:0000313" key="4">
    <source>
        <dbReference type="Proteomes" id="UP001595724"/>
    </source>
</evidence>
<protein>
    <submittedName>
        <fullName evidence="3">Uncharacterized protein</fullName>
    </submittedName>
</protein>
<evidence type="ECO:0000313" key="3">
    <source>
        <dbReference type="EMBL" id="MFC3661238.1"/>
    </source>
</evidence>
<comment type="caution">
    <text evidence="3">The sequence shown here is derived from an EMBL/GenBank/DDBJ whole genome shotgun (WGS) entry which is preliminary data.</text>
</comment>
<keyword evidence="2" id="KW-1133">Transmembrane helix</keyword>
<gene>
    <name evidence="3" type="ORF">ACFOM9_14330</name>
</gene>
<dbReference type="EMBL" id="JBHRYF010000013">
    <property type="protein sequence ID" value="MFC3661238.1"/>
    <property type="molecule type" value="Genomic_DNA"/>
</dbReference>
<feature type="non-terminal residue" evidence="3">
    <location>
        <position position="285"/>
    </location>
</feature>
<accession>A0ABV7UWX4</accession>
<feature type="transmembrane region" description="Helical" evidence="2">
    <location>
        <begin position="31"/>
        <end position="51"/>
    </location>
</feature>
<evidence type="ECO:0000256" key="1">
    <source>
        <dbReference type="SAM" id="MobiDB-lite"/>
    </source>
</evidence>
<name>A0ABV7UWX4_9GAMM</name>